<proteinExistence type="predicted"/>
<dbReference type="EMBL" id="JBHUMM010000043">
    <property type="protein sequence ID" value="MFD2673243.1"/>
    <property type="molecule type" value="Genomic_DNA"/>
</dbReference>
<evidence type="ECO:0000313" key="3">
    <source>
        <dbReference type="Proteomes" id="UP001597497"/>
    </source>
</evidence>
<feature type="region of interest" description="Disordered" evidence="1">
    <location>
        <begin position="1"/>
        <end position="24"/>
    </location>
</feature>
<reference evidence="3" key="1">
    <citation type="journal article" date="2019" name="Int. J. Syst. Evol. Microbiol.">
        <title>The Global Catalogue of Microorganisms (GCM) 10K type strain sequencing project: providing services to taxonomists for standard genome sequencing and annotation.</title>
        <authorList>
            <consortium name="The Broad Institute Genomics Platform"/>
            <consortium name="The Broad Institute Genome Sequencing Center for Infectious Disease"/>
            <person name="Wu L."/>
            <person name="Ma J."/>
        </authorList>
    </citation>
    <scope>NUCLEOTIDE SEQUENCE [LARGE SCALE GENOMIC DNA]</scope>
    <source>
        <strain evidence="3">KCTC 33676</strain>
    </source>
</reference>
<gene>
    <name evidence="2" type="ORF">ACFSUC_16845</name>
</gene>
<dbReference type="RefSeq" id="WP_379930805.1">
    <property type="nucleotide sequence ID" value="NZ_JBHUMM010000043.1"/>
</dbReference>
<accession>A0ABW5RE19</accession>
<organism evidence="2 3">
    <name type="scientific">Marinicrinis sediminis</name>
    <dbReference type="NCBI Taxonomy" id="1652465"/>
    <lineage>
        <taxon>Bacteria</taxon>
        <taxon>Bacillati</taxon>
        <taxon>Bacillota</taxon>
        <taxon>Bacilli</taxon>
        <taxon>Bacillales</taxon>
        <taxon>Paenibacillaceae</taxon>
    </lineage>
</organism>
<sequence length="58" mass="6309">MTTSRGHQGAHGTGQIEKQLENQTEAAVQIKGKNKTDEDILAAVNQDPHTELDEIVDP</sequence>
<comment type="caution">
    <text evidence="2">The sequence shown here is derived from an EMBL/GenBank/DDBJ whole genome shotgun (WGS) entry which is preliminary data.</text>
</comment>
<name>A0ABW5RE19_9BACL</name>
<protein>
    <submittedName>
        <fullName evidence="2">Uncharacterized protein</fullName>
    </submittedName>
</protein>
<dbReference type="Proteomes" id="UP001597497">
    <property type="component" value="Unassembled WGS sequence"/>
</dbReference>
<keyword evidence="3" id="KW-1185">Reference proteome</keyword>
<evidence type="ECO:0000256" key="1">
    <source>
        <dbReference type="SAM" id="MobiDB-lite"/>
    </source>
</evidence>
<evidence type="ECO:0000313" key="2">
    <source>
        <dbReference type="EMBL" id="MFD2673243.1"/>
    </source>
</evidence>